<evidence type="ECO:0000313" key="2">
    <source>
        <dbReference type="Proteomes" id="UP000321126"/>
    </source>
</evidence>
<proteinExistence type="predicted"/>
<protein>
    <submittedName>
        <fullName evidence="1">Uncharacterized protein</fullName>
    </submittedName>
</protein>
<dbReference type="EMBL" id="VOUQ01000020">
    <property type="protein sequence ID" value="TXE26764.1"/>
    <property type="molecule type" value="Genomic_DNA"/>
</dbReference>
<dbReference type="AlphaFoldDB" id="A0A5C7BUY6"/>
<reference evidence="1 2" key="1">
    <citation type="submission" date="2019-07" db="EMBL/GenBank/DDBJ databases">
        <title>Serratia strains were isolated from fresh produce.</title>
        <authorList>
            <person name="Cho G.-S."/>
            <person name="Stein M."/>
            <person name="Lee W."/>
            <person name="Suh S.H."/>
            <person name="Franz C.M.A.P."/>
        </authorList>
    </citation>
    <scope>NUCLEOTIDE SEQUENCE [LARGE SCALE GENOMIC DNA]</scope>
    <source>
        <strain evidence="1 2">S16</strain>
    </source>
</reference>
<organism evidence="1 2">
    <name type="scientific">Serratia marcescens</name>
    <dbReference type="NCBI Taxonomy" id="615"/>
    <lineage>
        <taxon>Bacteria</taxon>
        <taxon>Pseudomonadati</taxon>
        <taxon>Pseudomonadota</taxon>
        <taxon>Gammaproteobacteria</taxon>
        <taxon>Enterobacterales</taxon>
        <taxon>Yersiniaceae</taxon>
        <taxon>Serratia</taxon>
    </lineage>
</organism>
<gene>
    <name evidence="1" type="ORF">FOT62_23145</name>
</gene>
<name>A0A5C7BUY6_SERMA</name>
<evidence type="ECO:0000313" key="1">
    <source>
        <dbReference type="EMBL" id="TXE26764.1"/>
    </source>
</evidence>
<comment type="caution">
    <text evidence="1">The sequence shown here is derived from an EMBL/GenBank/DDBJ whole genome shotgun (WGS) entry which is preliminary data.</text>
</comment>
<dbReference type="Proteomes" id="UP000321126">
    <property type="component" value="Unassembled WGS sequence"/>
</dbReference>
<sequence>MVLLLNLDTLGKAHDESVQQGMSEMLIDAWITVTGANRKDVTNITPVILNRAARGVFTTPFNQLTAQVKAMTVPVTLARTGIICT</sequence>
<accession>A0A5C7BUY6</accession>